<evidence type="ECO:0000256" key="7">
    <source>
        <dbReference type="ARBA" id="ARBA00023277"/>
    </source>
</evidence>
<comment type="similarity">
    <text evidence="2 13">Belongs to the glycosyl hydrolase 5 (cellulase A) family.</text>
</comment>
<evidence type="ECO:0000256" key="10">
    <source>
        <dbReference type="ARBA" id="ARBA00023326"/>
    </source>
</evidence>
<feature type="domain" description="Glycoside hydrolase family 5" evidence="15">
    <location>
        <begin position="52"/>
        <end position="295"/>
    </location>
</feature>
<dbReference type="GO" id="GO:0008810">
    <property type="term" value="F:cellulase activity"/>
    <property type="evidence" value="ECO:0007669"/>
    <property type="project" value="UniProtKB-EC"/>
</dbReference>
<keyword evidence="5 13" id="KW-0378">Hydrolase</keyword>
<dbReference type="PANTHER" id="PTHR34142:SF5">
    <property type="entry name" value="CBM1 DOMAIN-CONTAINING PROTEIN"/>
    <property type="match status" value="1"/>
</dbReference>
<comment type="catalytic activity">
    <reaction evidence="1">
        <text>Endohydrolysis of (1-&gt;4)-beta-D-glucosidic linkages in cellulose, lichenin and cereal beta-D-glucans.</text>
        <dbReference type="EC" id="3.2.1.4"/>
    </reaction>
</comment>
<feature type="chain" id="PRO_5043522835" description="Endoglucanase EG-II" evidence="14">
    <location>
        <begin position="19"/>
        <end position="473"/>
    </location>
</feature>
<dbReference type="AlphaFoldDB" id="A0AAX6MLB7"/>
<keyword evidence="8" id="KW-0873">Pyrrolidone carboxylic acid</keyword>
<keyword evidence="4 14" id="KW-0732">Signal</keyword>
<evidence type="ECO:0000259" key="15">
    <source>
        <dbReference type="Pfam" id="PF00150"/>
    </source>
</evidence>
<feature type="signal peptide" evidence="14">
    <location>
        <begin position="1"/>
        <end position="18"/>
    </location>
</feature>
<dbReference type="GO" id="GO:0030245">
    <property type="term" value="P:cellulose catabolic process"/>
    <property type="evidence" value="ECO:0007669"/>
    <property type="project" value="UniProtKB-KW"/>
</dbReference>
<evidence type="ECO:0000256" key="6">
    <source>
        <dbReference type="ARBA" id="ARBA00023001"/>
    </source>
</evidence>
<keyword evidence="7" id="KW-0119">Carbohydrate metabolism</keyword>
<dbReference type="Pfam" id="PF00150">
    <property type="entry name" value="Cellulase"/>
    <property type="match status" value="1"/>
</dbReference>
<evidence type="ECO:0000313" key="17">
    <source>
        <dbReference type="Proteomes" id="UP001369815"/>
    </source>
</evidence>
<keyword evidence="10" id="KW-0624">Polysaccharide degradation</keyword>
<evidence type="ECO:0000256" key="4">
    <source>
        <dbReference type="ARBA" id="ARBA00022729"/>
    </source>
</evidence>
<name>A0AAX6MLB7_9PEZI</name>
<dbReference type="PANTHER" id="PTHR34142">
    <property type="entry name" value="ENDO-BETA-1,4-GLUCANASE A"/>
    <property type="match status" value="1"/>
</dbReference>
<dbReference type="Proteomes" id="UP001369815">
    <property type="component" value="Unassembled WGS sequence"/>
</dbReference>
<dbReference type="SUPFAM" id="SSF51445">
    <property type="entry name" value="(Trans)glycosidases"/>
    <property type="match status" value="1"/>
</dbReference>
<keyword evidence="6" id="KW-0136">Cellulose degradation</keyword>
<evidence type="ECO:0000313" key="16">
    <source>
        <dbReference type="EMBL" id="KAK6953438.1"/>
    </source>
</evidence>
<comment type="function">
    <text evidence="11">Endoglucanase (EG) that cleaves the internal beta-1,4-glucosidic bonds in cellulose. The degradation of cellulose involves an interplay between different cellulolytic enzymes. Hydrolysis starts with EGs, which cut internal glycosidic linkages to reduce the polymerization degree of the substrate and creates new chain ends for exocellobiohydrolases (CBHs). The CBH release the disaccharide cellobiose from the non-reducing end of the cellulose polymer chain. Finally, beta-1,4-glucosidases hydrolyze the cellobiose and other short cello-oligosaccharides into glucose units.</text>
</comment>
<dbReference type="EC" id="3.2.1.4" evidence="3"/>
<proteinExistence type="inferred from homology"/>
<gene>
    <name evidence="16" type="ORF">Daesc_005742</name>
</gene>
<dbReference type="EMBL" id="JBANMG010000005">
    <property type="protein sequence ID" value="KAK6953438.1"/>
    <property type="molecule type" value="Genomic_DNA"/>
</dbReference>
<evidence type="ECO:0000256" key="9">
    <source>
        <dbReference type="ARBA" id="ARBA00023295"/>
    </source>
</evidence>
<keyword evidence="9 13" id="KW-0326">Glycosidase</keyword>
<evidence type="ECO:0000256" key="3">
    <source>
        <dbReference type="ARBA" id="ARBA00012601"/>
    </source>
</evidence>
<evidence type="ECO:0000256" key="12">
    <source>
        <dbReference type="ARBA" id="ARBA00074271"/>
    </source>
</evidence>
<evidence type="ECO:0000256" key="13">
    <source>
        <dbReference type="RuleBase" id="RU361153"/>
    </source>
</evidence>
<accession>A0AAX6MLB7</accession>
<evidence type="ECO:0000256" key="11">
    <source>
        <dbReference type="ARBA" id="ARBA00059691"/>
    </source>
</evidence>
<dbReference type="InterPro" id="IPR018087">
    <property type="entry name" value="Glyco_hydro_5_CS"/>
</dbReference>
<organism evidence="16 17">
    <name type="scientific">Daldinia eschscholtzii</name>
    <dbReference type="NCBI Taxonomy" id="292717"/>
    <lineage>
        <taxon>Eukaryota</taxon>
        <taxon>Fungi</taxon>
        <taxon>Dikarya</taxon>
        <taxon>Ascomycota</taxon>
        <taxon>Pezizomycotina</taxon>
        <taxon>Sordariomycetes</taxon>
        <taxon>Xylariomycetidae</taxon>
        <taxon>Xylariales</taxon>
        <taxon>Hypoxylaceae</taxon>
        <taxon>Daldinia</taxon>
    </lineage>
</organism>
<dbReference type="InterPro" id="IPR017853">
    <property type="entry name" value="GH"/>
</dbReference>
<evidence type="ECO:0000256" key="5">
    <source>
        <dbReference type="ARBA" id="ARBA00022801"/>
    </source>
</evidence>
<protein>
    <recommendedName>
        <fullName evidence="12">Endoglucanase EG-II</fullName>
        <ecNumber evidence="3">3.2.1.4</ecNumber>
    </recommendedName>
</protein>
<dbReference type="FunFam" id="3.20.20.80:FF:000124">
    <property type="entry name" value="Exported cellulase"/>
    <property type="match status" value="1"/>
</dbReference>
<evidence type="ECO:0000256" key="2">
    <source>
        <dbReference type="ARBA" id="ARBA00005641"/>
    </source>
</evidence>
<reference evidence="16 17" key="1">
    <citation type="journal article" date="2024" name="Front Chem Biol">
        <title>Unveiling the potential of Daldinia eschscholtzii MFLUCC 19-0629 through bioactivity and bioinformatics studies for enhanced sustainable agriculture production.</title>
        <authorList>
            <person name="Brooks S."/>
            <person name="Weaver J.A."/>
            <person name="Klomchit A."/>
            <person name="Alharthi S.A."/>
            <person name="Onlamun T."/>
            <person name="Nurani R."/>
            <person name="Vong T.K."/>
            <person name="Alberti F."/>
            <person name="Greco C."/>
        </authorList>
    </citation>
    <scope>NUCLEOTIDE SEQUENCE [LARGE SCALE GENOMIC DNA]</scope>
    <source>
        <strain evidence="16">MFLUCC 19-0629</strain>
    </source>
</reference>
<comment type="caution">
    <text evidence="16">The sequence shown here is derived from an EMBL/GenBank/DDBJ whole genome shotgun (WGS) entry which is preliminary data.</text>
</comment>
<evidence type="ECO:0000256" key="14">
    <source>
        <dbReference type="SAM" id="SignalP"/>
    </source>
</evidence>
<sequence>MYFMKSVFLLAAARVALAKVQFLGVSIAGGEFGCKDDGSCPIDSAKLPDDGVTQMWHFVGDDAINILRMPVSWQFLVDDNLGGKLDSNNFDDYDRLMQACLATGAYCMIDIHNYGRWNGKIIGQGGPTDDQFVNLWQQLATKYSDEEKVIFELMNEPHDVDVDTWAETCQKVVTAIRKAGATKQMILLPASNFDGVATLTKDNGAEQLLDITNPDGSKDKLLLDIHAYLDKDASGTNKQCTTDNTDAFKDLAKYLRIRGRKGLVSQTGASQDPSCLKMFCEQNKLINDNSDVFVGIVGWGAGSFETSDILSLTPSRKDGRLVDNQLMSECLVDTWAKAKEVVNPPEPESDSTTKQFVPTATTALTRSVVTPPAHTSSSEDSGDFDEPVVTVHVLSDVSILQTASVPPGLTTLITAAGSPSDEPYSIAWEIPPTSLPSISQTQVVAPPTPTAGASSTKALTYLVLSCAFLPLLL</sequence>
<evidence type="ECO:0000256" key="8">
    <source>
        <dbReference type="ARBA" id="ARBA00023283"/>
    </source>
</evidence>
<dbReference type="InterPro" id="IPR001547">
    <property type="entry name" value="Glyco_hydro_5"/>
</dbReference>
<dbReference type="PROSITE" id="PS00659">
    <property type="entry name" value="GLYCOSYL_HYDROL_F5"/>
    <property type="match status" value="1"/>
</dbReference>
<evidence type="ECO:0000256" key="1">
    <source>
        <dbReference type="ARBA" id="ARBA00000966"/>
    </source>
</evidence>
<keyword evidence="17" id="KW-1185">Reference proteome</keyword>
<dbReference type="Gene3D" id="3.20.20.80">
    <property type="entry name" value="Glycosidases"/>
    <property type="match status" value="1"/>
</dbReference>